<keyword evidence="1 4" id="KW-0238">DNA-binding</keyword>
<feature type="compositionally biased region" description="Basic and acidic residues" evidence="6">
    <location>
        <begin position="1"/>
        <end position="10"/>
    </location>
</feature>
<dbReference type="GO" id="GO:0005634">
    <property type="term" value="C:nucleus"/>
    <property type="evidence" value="ECO:0007669"/>
    <property type="project" value="UniProtKB-SubCell"/>
</dbReference>
<keyword evidence="3 4" id="KW-0539">Nucleus</keyword>
<dbReference type="SMART" id="SM00389">
    <property type="entry name" value="HOX"/>
    <property type="match status" value="1"/>
</dbReference>
<organism evidence="8 9">
    <name type="scientific">Clytia hemisphaerica</name>
    <dbReference type="NCBI Taxonomy" id="252671"/>
    <lineage>
        <taxon>Eukaryota</taxon>
        <taxon>Metazoa</taxon>
        <taxon>Cnidaria</taxon>
        <taxon>Hydrozoa</taxon>
        <taxon>Hydroidolina</taxon>
        <taxon>Leptothecata</taxon>
        <taxon>Obeliida</taxon>
        <taxon>Clytiidae</taxon>
        <taxon>Clytia</taxon>
    </lineage>
</organism>
<keyword evidence="9" id="KW-1185">Reference proteome</keyword>
<dbReference type="PANTHER" id="PTHR24327">
    <property type="entry name" value="HOMEOBOX PROTEIN"/>
    <property type="match status" value="1"/>
</dbReference>
<evidence type="ECO:0000256" key="3">
    <source>
        <dbReference type="ARBA" id="ARBA00023242"/>
    </source>
</evidence>
<reference evidence="8" key="1">
    <citation type="submission" date="2021-01" db="UniProtKB">
        <authorList>
            <consortium name="EnsemblMetazoa"/>
        </authorList>
    </citation>
    <scope>IDENTIFICATION</scope>
</reference>
<dbReference type="SUPFAM" id="SSF46689">
    <property type="entry name" value="Homeodomain-like"/>
    <property type="match status" value="1"/>
</dbReference>
<evidence type="ECO:0000256" key="2">
    <source>
        <dbReference type="ARBA" id="ARBA00023155"/>
    </source>
</evidence>
<protein>
    <recommendedName>
        <fullName evidence="7">Homeobox domain-containing protein</fullName>
    </recommendedName>
</protein>
<dbReference type="RefSeq" id="XP_066911723.1">
    <property type="nucleotide sequence ID" value="XM_067055622.1"/>
</dbReference>
<evidence type="ECO:0000313" key="8">
    <source>
        <dbReference type="EnsemblMetazoa" id="CLYHEMP004976.1"/>
    </source>
</evidence>
<comment type="subcellular location">
    <subcellularLocation>
        <location evidence="4 5">Nucleus</location>
    </subcellularLocation>
</comment>
<dbReference type="Gene3D" id="1.10.10.60">
    <property type="entry name" value="Homeodomain-like"/>
    <property type="match status" value="1"/>
</dbReference>
<dbReference type="InterPro" id="IPR050460">
    <property type="entry name" value="Distal-less_Homeobox_TF"/>
</dbReference>
<dbReference type="CDD" id="cd00086">
    <property type="entry name" value="homeodomain"/>
    <property type="match status" value="1"/>
</dbReference>
<dbReference type="InterPro" id="IPR001356">
    <property type="entry name" value="HD"/>
</dbReference>
<keyword evidence="2 4" id="KW-0371">Homeobox</keyword>
<evidence type="ECO:0000256" key="6">
    <source>
        <dbReference type="SAM" id="MobiDB-lite"/>
    </source>
</evidence>
<feature type="region of interest" description="Disordered" evidence="6">
    <location>
        <begin position="1"/>
        <end position="37"/>
    </location>
</feature>
<dbReference type="EnsemblMetazoa" id="CLYHEMT004976.1">
    <property type="protein sequence ID" value="CLYHEMP004976.1"/>
    <property type="gene ID" value="CLYHEMG004976"/>
</dbReference>
<dbReference type="InterPro" id="IPR020479">
    <property type="entry name" value="HD_metazoa"/>
</dbReference>
<dbReference type="InterPro" id="IPR009057">
    <property type="entry name" value="Homeodomain-like_sf"/>
</dbReference>
<dbReference type="PRINTS" id="PR00031">
    <property type="entry name" value="HTHREPRESSR"/>
</dbReference>
<proteinExistence type="predicted"/>
<feature type="domain" description="Homeobox" evidence="7">
    <location>
        <begin position="116"/>
        <end position="176"/>
    </location>
</feature>
<dbReference type="GO" id="GO:0000981">
    <property type="term" value="F:DNA-binding transcription factor activity, RNA polymerase II-specific"/>
    <property type="evidence" value="ECO:0007669"/>
    <property type="project" value="InterPro"/>
</dbReference>
<evidence type="ECO:0000256" key="1">
    <source>
        <dbReference type="ARBA" id="ARBA00023125"/>
    </source>
</evidence>
<name>A0A7M5WR86_9CNID</name>
<dbReference type="PROSITE" id="PS00027">
    <property type="entry name" value="HOMEOBOX_1"/>
    <property type="match status" value="1"/>
</dbReference>
<evidence type="ECO:0000256" key="4">
    <source>
        <dbReference type="PROSITE-ProRule" id="PRU00108"/>
    </source>
</evidence>
<dbReference type="PRINTS" id="PR00024">
    <property type="entry name" value="HOMEOBOX"/>
</dbReference>
<dbReference type="GeneID" id="136798945"/>
<dbReference type="OrthoDB" id="6159439at2759"/>
<evidence type="ECO:0000256" key="5">
    <source>
        <dbReference type="RuleBase" id="RU000682"/>
    </source>
</evidence>
<dbReference type="FunFam" id="1.10.10.60:FF:000424">
    <property type="entry name" value="ANTP homeobox protein"/>
    <property type="match status" value="1"/>
</dbReference>
<dbReference type="GO" id="GO:0000978">
    <property type="term" value="F:RNA polymerase II cis-regulatory region sequence-specific DNA binding"/>
    <property type="evidence" value="ECO:0007669"/>
    <property type="project" value="TreeGrafter"/>
</dbReference>
<feature type="compositionally biased region" description="Basic and acidic residues" evidence="6">
    <location>
        <begin position="79"/>
        <end position="91"/>
    </location>
</feature>
<feature type="DNA-binding region" description="Homeobox" evidence="4">
    <location>
        <begin position="118"/>
        <end position="177"/>
    </location>
</feature>
<evidence type="ECO:0000259" key="7">
    <source>
        <dbReference type="PROSITE" id="PS50071"/>
    </source>
</evidence>
<sequence>MVVTSDEKPSDAISPSLASAAMSFPPPPQFQGLLPPSGLKIPRFGGMMMDDTMKMNPFGFSLPFTTMSHVPYLKPVSPKPEDQSEDDKAGSSDDESKDGDDKNDKNNNKKGGAGGRKSRKPRTIYSSHQLRELNRRFSRTQYLALPERAELAAELNLTQTQIKIWFQNKRSKLKKIVKSGGVPPISPTIQSVYNGETRVPVTQWENSLKAASALAASHLTPPSPSAITFSSSAPTYSHTPASSVHAIPTTASSFFQSAVQSSMYANMWYNPPPVPPPTGGDLTNADSSPEAALPTTSTTSSFPMFPNMDLLSQAAQSMYNQSQSCI</sequence>
<dbReference type="InterPro" id="IPR017970">
    <property type="entry name" value="Homeobox_CS"/>
</dbReference>
<dbReference type="AlphaFoldDB" id="A0A7M5WR86"/>
<dbReference type="Proteomes" id="UP000594262">
    <property type="component" value="Unplaced"/>
</dbReference>
<accession>A0A7M5WR86</accession>
<dbReference type="InterPro" id="IPR000047">
    <property type="entry name" value="HTH_motif"/>
</dbReference>
<feature type="region of interest" description="Disordered" evidence="6">
    <location>
        <begin position="272"/>
        <end position="301"/>
    </location>
</feature>
<dbReference type="Pfam" id="PF00046">
    <property type="entry name" value="Homeodomain"/>
    <property type="match status" value="1"/>
</dbReference>
<dbReference type="PROSITE" id="PS50071">
    <property type="entry name" value="HOMEOBOX_2"/>
    <property type="match status" value="1"/>
</dbReference>
<dbReference type="PANTHER" id="PTHR24327:SF81">
    <property type="entry name" value="HOMEOTIC PROTEIN DISTAL-LESS-RELATED"/>
    <property type="match status" value="1"/>
</dbReference>
<evidence type="ECO:0000313" key="9">
    <source>
        <dbReference type="Proteomes" id="UP000594262"/>
    </source>
</evidence>
<feature type="region of interest" description="Disordered" evidence="6">
    <location>
        <begin position="73"/>
        <end position="128"/>
    </location>
</feature>